<dbReference type="EMBL" id="CAUOFW020002647">
    <property type="protein sequence ID" value="CAK9155168.1"/>
    <property type="molecule type" value="Genomic_DNA"/>
</dbReference>
<evidence type="ECO:0000256" key="7">
    <source>
        <dbReference type="SAM" id="Phobius"/>
    </source>
</evidence>
<dbReference type="GO" id="GO:0016020">
    <property type="term" value="C:membrane"/>
    <property type="evidence" value="ECO:0007669"/>
    <property type="project" value="UniProtKB-SubCell"/>
</dbReference>
<evidence type="ECO:0000256" key="3">
    <source>
        <dbReference type="ARBA" id="ARBA00022692"/>
    </source>
</evidence>
<keyword evidence="9" id="KW-1185">Reference proteome</keyword>
<accession>A0ABC8SE07</accession>
<dbReference type="Pfam" id="PF00854">
    <property type="entry name" value="PTR2"/>
    <property type="match status" value="1"/>
</dbReference>
<gene>
    <name evidence="8" type="ORF">ILEXP_LOCUS23559</name>
</gene>
<evidence type="ECO:0000256" key="6">
    <source>
        <dbReference type="ARBA" id="ARBA00044504"/>
    </source>
</evidence>
<keyword evidence="3 7" id="KW-0812">Transmembrane</keyword>
<keyword evidence="4 7" id="KW-1133">Transmembrane helix</keyword>
<dbReference type="InterPro" id="IPR036259">
    <property type="entry name" value="MFS_trans_sf"/>
</dbReference>
<evidence type="ECO:0000256" key="4">
    <source>
        <dbReference type="ARBA" id="ARBA00022989"/>
    </source>
</evidence>
<dbReference type="PANTHER" id="PTHR11654">
    <property type="entry name" value="OLIGOPEPTIDE TRANSPORTER-RELATED"/>
    <property type="match status" value="1"/>
</dbReference>
<evidence type="ECO:0000313" key="9">
    <source>
        <dbReference type="Proteomes" id="UP001642360"/>
    </source>
</evidence>
<evidence type="ECO:0000256" key="5">
    <source>
        <dbReference type="ARBA" id="ARBA00023136"/>
    </source>
</evidence>
<keyword evidence="5 7" id="KW-0472">Membrane</keyword>
<evidence type="ECO:0000256" key="2">
    <source>
        <dbReference type="ARBA" id="ARBA00005982"/>
    </source>
</evidence>
<comment type="similarity">
    <text evidence="6">Belongs to the major facilitator superfamily. Phosphate:H(+) symporter (TC 2.A.1.9) family.</text>
</comment>
<comment type="subcellular location">
    <subcellularLocation>
        <location evidence="1">Membrane</location>
        <topology evidence="1">Multi-pass membrane protein</topology>
    </subcellularLocation>
</comment>
<reference evidence="8 9" key="1">
    <citation type="submission" date="2024-02" db="EMBL/GenBank/DDBJ databases">
        <authorList>
            <person name="Vignale AGUSTIN F."/>
            <person name="Sosa J E."/>
            <person name="Modenutti C."/>
        </authorList>
    </citation>
    <scope>NUCLEOTIDE SEQUENCE [LARGE SCALE GENOMIC DNA]</scope>
</reference>
<dbReference type="Gene3D" id="1.20.1250.20">
    <property type="entry name" value="MFS general substrate transporter like domains"/>
    <property type="match status" value="1"/>
</dbReference>
<dbReference type="InterPro" id="IPR000109">
    <property type="entry name" value="POT_fam"/>
</dbReference>
<organism evidence="8 9">
    <name type="scientific">Ilex paraguariensis</name>
    <name type="common">yerba mate</name>
    <dbReference type="NCBI Taxonomy" id="185542"/>
    <lineage>
        <taxon>Eukaryota</taxon>
        <taxon>Viridiplantae</taxon>
        <taxon>Streptophyta</taxon>
        <taxon>Embryophyta</taxon>
        <taxon>Tracheophyta</taxon>
        <taxon>Spermatophyta</taxon>
        <taxon>Magnoliopsida</taxon>
        <taxon>eudicotyledons</taxon>
        <taxon>Gunneridae</taxon>
        <taxon>Pentapetalae</taxon>
        <taxon>asterids</taxon>
        <taxon>campanulids</taxon>
        <taxon>Aquifoliales</taxon>
        <taxon>Aquifoliaceae</taxon>
        <taxon>Ilex</taxon>
    </lineage>
</organism>
<comment type="caution">
    <text evidence="8">The sequence shown here is derived from an EMBL/GenBank/DDBJ whole genome shotgun (WGS) entry which is preliminary data.</text>
</comment>
<evidence type="ECO:0000313" key="8">
    <source>
        <dbReference type="EMBL" id="CAK9155168.1"/>
    </source>
</evidence>
<dbReference type="SUPFAM" id="SSF103473">
    <property type="entry name" value="MFS general substrate transporter"/>
    <property type="match status" value="1"/>
</dbReference>
<proteinExistence type="inferred from homology"/>
<evidence type="ECO:0000256" key="1">
    <source>
        <dbReference type="ARBA" id="ARBA00004141"/>
    </source>
</evidence>
<feature type="transmembrane region" description="Helical" evidence="7">
    <location>
        <begin position="83"/>
        <end position="106"/>
    </location>
</feature>
<sequence length="148" mass="16798">MWLVPQYCLIGLAEAFNAIGQIEFYYTQFPKSMASIGVALFALGMAVGNLVGSLIVKIVNDVSKRGGNVSWVSNNLNKGHYDYYYWVLTILSMANFLYFFLCSWAYGYEETKVWDDRDGIKEEDNAKPKESPLVDVVKSKESPMMYSI</sequence>
<protein>
    <submittedName>
        <fullName evidence="8">Uncharacterized protein</fullName>
    </submittedName>
</protein>
<comment type="similarity">
    <text evidence="2">Belongs to the major facilitator superfamily. Proton-dependent oligopeptide transporter (POT/PTR) (TC 2.A.17) family.</text>
</comment>
<dbReference type="Proteomes" id="UP001642360">
    <property type="component" value="Unassembled WGS sequence"/>
</dbReference>
<feature type="transmembrane region" description="Helical" evidence="7">
    <location>
        <begin position="33"/>
        <end position="56"/>
    </location>
</feature>
<name>A0ABC8SE07_9AQUA</name>
<dbReference type="AlphaFoldDB" id="A0ABC8SE07"/>